<dbReference type="InterPro" id="IPR019888">
    <property type="entry name" value="Tscrpt_reg_AsnC-like"/>
</dbReference>
<accession>A0ABP9A3G3</accession>
<dbReference type="InterPro" id="IPR011008">
    <property type="entry name" value="Dimeric_a/b-barrel"/>
</dbReference>
<keyword evidence="2" id="KW-0238">DNA-binding</keyword>
<evidence type="ECO:0000256" key="2">
    <source>
        <dbReference type="ARBA" id="ARBA00023125"/>
    </source>
</evidence>
<comment type="caution">
    <text evidence="5">The sequence shown here is derived from an EMBL/GenBank/DDBJ whole genome shotgun (WGS) entry which is preliminary data.</text>
</comment>
<dbReference type="SUPFAM" id="SSF54909">
    <property type="entry name" value="Dimeric alpha+beta barrel"/>
    <property type="match status" value="1"/>
</dbReference>
<dbReference type="Pfam" id="PF01037">
    <property type="entry name" value="AsnC_trans_reg"/>
    <property type="match status" value="1"/>
</dbReference>
<keyword evidence="1" id="KW-0805">Transcription regulation</keyword>
<keyword evidence="6" id="KW-1185">Reference proteome</keyword>
<dbReference type="EMBL" id="BAABKO010000002">
    <property type="protein sequence ID" value="GAA4772928.1"/>
    <property type="molecule type" value="Genomic_DNA"/>
</dbReference>
<name>A0ABP9A3G3_9MICO</name>
<sequence length="169" mass="18350">MPTAPRRPLAKDVRPVELDDLDARIVAILEREGRITNADLAAALDVAPSTAHARVRALVDRGVVAGFHASVDQARLGKGLQAMIGVTLRPGARHDSIVAFADEVRRLPQVLQLFFLGGTDDFLVHIAVEGASDVREFVVEHLSAQQSVATTRTSIIFEYHRNGIAAPFR</sequence>
<dbReference type="Gene3D" id="3.30.70.920">
    <property type="match status" value="1"/>
</dbReference>
<dbReference type="InterPro" id="IPR000485">
    <property type="entry name" value="AsnC-type_HTH_dom"/>
</dbReference>
<organism evidence="5 6">
    <name type="scientific">Microbacterium gilvum</name>
    <dbReference type="NCBI Taxonomy" id="1336204"/>
    <lineage>
        <taxon>Bacteria</taxon>
        <taxon>Bacillati</taxon>
        <taxon>Actinomycetota</taxon>
        <taxon>Actinomycetes</taxon>
        <taxon>Micrococcales</taxon>
        <taxon>Microbacteriaceae</taxon>
        <taxon>Microbacterium</taxon>
    </lineage>
</organism>
<dbReference type="SUPFAM" id="SSF46785">
    <property type="entry name" value="Winged helix' DNA-binding domain"/>
    <property type="match status" value="1"/>
</dbReference>
<keyword evidence="3" id="KW-0804">Transcription</keyword>
<dbReference type="PANTHER" id="PTHR30154:SF54">
    <property type="entry name" value="POSSIBLE TRANSCRIPTIONAL REGULATORY PROTEIN (PROBABLY LRP_ASNC-FAMILY)"/>
    <property type="match status" value="1"/>
</dbReference>
<dbReference type="PANTHER" id="PTHR30154">
    <property type="entry name" value="LEUCINE-RESPONSIVE REGULATORY PROTEIN"/>
    <property type="match status" value="1"/>
</dbReference>
<dbReference type="InterPro" id="IPR036390">
    <property type="entry name" value="WH_DNA-bd_sf"/>
</dbReference>
<protein>
    <submittedName>
        <fullName evidence="5">Lrp/AsnC family transcriptional regulator</fullName>
    </submittedName>
</protein>
<dbReference type="RefSeq" id="WP_345437951.1">
    <property type="nucleotide sequence ID" value="NZ_BAABKO010000002.1"/>
</dbReference>
<dbReference type="PRINTS" id="PR00033">
    <property type="entry name" value="HTHASNC"/>
</dbReference>
<evidence type="ECO:0000313" key="6">
    <source>
        <dbReference type="Proteomes" id="UP001501645"/>
    </source>
</evidence>
<gene>
    <name evidence="5" type="ORF">GCM10023351_16520</name>
</gene>
<evidence type="ECO:0000256" key="3">
    <source>
        <dbReference type="ARBA" id="ARBA00023163"/>
    </source>
</evidence>
<dbReference type="SMART" id="SM00344">
    <property type="entry name" value="HTH_ASNC"/>
    <property type="match status" value="1"/>
</dbReference>
<dbReference type="Pfam" id="PF13412">
    <property type="entry name" value="HTH_24"/>
    <property type="match status" value="1"/>
</dbReference>
<evidence type="ECO:0000256" key="1">
    <source>
        <dbReference type="ARBA" id="ARBA00023015"/>
    </source>
</evidence>
<proteinExistence type="predicted"/>
<feature type="domain" description="HTH asnC-type" evidence="4">
    <location>
        <begin position="18"/>
        <end position="79"/>
    </location>
</feature>
<dbReference type="Gene3D" id="1.10.10.10">
    <property type="entry name" value="Winged helix-like DNA-binding domain superfamily/Winged helix DNA-binding domain"/>
    <property type="match status" value="1"/>
</dbReference>
<dbReference type="InterPro" id="IPR036388">
    <property type="entry name" value="WH-like_DNA-bd_sf"/>
</dbReference>
<evidence type="ECO:0000259" key="4">
    <source>
        <dbReference type="PROSITE" id="PS50956"/>
    </source>
</evidence>
<dbReference type="Proteomes" id="UP001501645">
    <property type="component" value="Unassembled WGS sequence"/>
</dbReference>
<dbReference type="PROSITE" id="PS50956">
    <property type="entry name" value="HTH_ASNC_2"/>
    <property type="match status" value="1"/>
</dbReference>
<reference evidence="6" key="1">
    <citation type="journal article" date="2019" name="Int. J. Syst. Evol. Microbiol.">
        <title>The Global Catalogue of Microorganisms (GCM) 10K type strain sequencing project: providing services to taxonomists for standard genome sequencing and annotation.</title>
        <authorList>
            <consortium name="The Broad Institute Genomics Platform"/>
            <consortium name="The Broad Institute Genome Sequencing Center for Infectious Disease"/>
            <person name="Wu L."/>
            <person name="Ma J."/>
        </authorList>
    </citation>
    <scope>NUCLEOTIDE SEQUENCE [LARGE SCALE GENOMIC DNA]</scope>
    <source>
        <strain evidence="6">JCM 18537</strain>
    </source>
</reference>
<dbReference type="InterPro" id="IPR019887">
    <property type="entry name" value="Tscrpt_reg_AsnC/Lrp_C"/>
</dbReference>
<evidence type="ECO:0000313" key="5">
    <source>
        <dbReference type="EMBL" id="GAA4772928.1"/>
    </source>
</evidence>